<comment type="caution">
    <text evidence="1">The sequence shown here is derived from an EMBL/GenBank/DDBJ whole genome shotgun (WGS) entry which is preliminary data.</text>
</comment>
<evidence type="ECO:0000313" key="2">
    <source>
        <dbReference type="Proteomes" id="UP000326641"/>
    </source>
</evidence>
<dbReference type="Proteomes" id="UP000326641">
    <property type="component" value="Unassembled WGS sequence"/>
</dbReference>
<protein>
    <recommendedName>
        <fullName evidence="3">Glycosyltransferase family 1 protein</fullName>
    </recommendedName>
</protein>
<evidence type="ECO:0000313" key="1">
    <source>
        <dbReference type="EMBL" id="VUX45245.1"/>
    </source>
</evidence>
<evidence type="ECO:0008006" key="3">
    <source>
        <dbReference type="Google" id="ProtNLM"/>
    </source>
</evidence>
<name>A0A564W9T9_9PROT</name>
<gene>
    <name evidence="1" type="ORF">DF3PA_100093</name>
</gene>
<dbReference type="EMBL" id="UXAT02000002">
    <property type="protein sequence ID" value="VUX45245.1"/>
    <property type="molecule type" value="Genomic_DNA"/>
</dbReference>
<proteinExistence type="predicted"/>
<organism evidence="1 2">
    <name type="scientific">Candidatus Defluviicoccus seviourii</name>
    <dbReference type="NCBI Taxonomy" id="2565273"/>
    <lineage>
        <taxon>Bacteria</taxon>
        <taxon>Pseudomonadati</taxon>
        <taxon>Pseudomonadota</taxon>
        <taxon>Alphaproteobacteria</taxon>
        <taxon>Rhodospirillales</taxon>
        <taxon>Rhodospirillaceae</taxon>
        <taxon>Defluviicoccus</taxon>
    </lineage>
</organism>
<accession>A0A564W9T9</accession>
<keyword evidence="2" id="KW-1185">Reference proteome</keyword>
<sequence>MARLGPLLAHPDFMTGPTQENARTLLYSQRFEKDLVTKASFYEFEDVIADIDDVTIIENKNETLGSVELDEIFDKISIRRLITHHIGRTEIGRILQQTARRSGLSVIGKKRHIPLNSSIRGKKFDFFFLILSEPWEVEEICSRYDWHSLARLSACYIVESWKQDTSALEYLKKYFSRFDALFSAQVHMCERIERICRRPCTYLAPGIDATRFCPVPRHPERTIDLMSIGRRSCVTHDALLAHARNTNFFYLYDTGRQLRFSRHDEHRLLLAEQLKRTRYFLAYPARIDRPELHQGHLEMAFRYIEGAAAGTVMLGMLPSTAEGRKILDWEDAVIDLPFDAAHIVEVIDQLDSQPQRLSRIRRSGVVNALRRFDWLHSWQKILAAVGLSPTPRLLERQEALNRLADMVEKEAA</sequence>
<dbReference type="AlphaFoldDB" id="A0A564W9T9"/>
<reference evidence="1" key="1">
    <citation type="submission" date="2018-11" db="EMBL/GenBank/DDBJ databases">
        <authorList>
            <person name="Onetto C."/>
        </authorList>
    </citation>
    <scope>NUCLEOTIDE SEQUENCE [LARGE SCALE GENOMIC DNA]</scope>
</reference>